<dbReference type="Pfam" id="PF11387">
    <property type="entry name" value="DUF2795"/>
    <property type="match status" value="1"/>
</dbReference>
<keyword evidence="2" id="KW-1185">Reference proteome</keyword>
<name>I4C684_DESTA</name>
<dbReference type="InterPro" id="IPR021527">
    <property type="entry name" value="DUF2795"/>
</dbReference>
<dbReference type="OrthoDB" id="3078349at2"/>
<evidence type="ECO:0000313" key="2">
    <source>
        <dbReference type="Proteomes" id="UP000006055"/>
    </source>
</evidence>
<dbReference type="Proteomes" id="UP000006055">
    <property type="component" value="Chromosome"/>
</dbReference>
<evidence type="ECO:0008006" key="3">
    <source>
        <dbReference type="Google" id="ProtNLM"/>
    </source>
</evidence>
<protein>
    <recommendedName>
        <fullName evidence="3">DUF2795 domain-containing protein</fullName>
    </recommendedName>
</protein>
<dbReference type="eggNOG" id="ENOG5033FKY">
    <property type="taxonomic scope" value="Bacteria"/>
</dbReference>
<organism evidence="1 2">
    <name type="scientific">Desulfomonile tiedjei (strain ATCC 49306 / DSM 6799 / DCB-1)</name>
    <dbReference type="NCBI Taxonomy" id="706587"/>
    <lineage>
        <taxon>Bacteria</taxon>
        <taxon>Pseudomonadati</taxon>
        <taxon>Thermodesulfobacteriota</taxon>
        <taxon>Desulfomonilia</taxon>
        <taxon>Desulfomonilales</taxon>
        <taxon>Desulfomonilaceae</taxon>
        <taxon>Desulfomonile</taxon>
    </lineage>
</organism>
<dbReference type="RefSeq" id="WP_014810218.1">
    <property type="nucleotide sequence ID" value="NC_018025.1"/>
</dbReference>
<accession>I4C684</accession>
<dbReference type="EMBL" id="CP003360">
    <property type="protein sequence ID" value="AFM25075.1"/>
    <property type="molecule type" value="Genomic_DNA"/>
</dbReference>
<sequence>MASQKKTNPIQIQKYLKGMNYPAQKKDLVQHAKGQNAPEDIMAVLKNLPDSEYKRPTDVAKGVSQIQ</sequence>
<reference evidence="2" key="1">
    <citation type="submission" date="2012-06" db="EMBL/GenBank/DDBJ databases">
        <title>Complete sequence of chromosome of Desulfomonile tiedjei DSM 6799.</title>
        <authorList>
            <person name="Lucas S."/>
            <person name="Copeland A."/>
            <person name="Lapidus A."/>
            <person name="Glavina del Rio T."/>
            <person name="Dalin E."/>
            <person name="Tice H."/>
            <person name="Bruce D."/>
            <person name="Goodwin L."/>
            <person name="Pitluck S."/>
            <person name="Peters L."/>
            <person name="Ovchinnikova G."/>
            <person name="Zeytun A."/>
            <person name="Lu M."/>
            <person name="Kyrpides N."/>
            <person name="Mavromatis K."/>
            <person name="Ivanova N."/>
            <person name="Brettin T."/>
            <person name="Detter J.C."/>
            <person name="Han C."/>
            <person name="Larimer F."/>
            <person name="Land M."/>
            <person name="Hauser L."/>
            <person name="Markowitz V."/>
            <person name="Cheng J.-F."/>
            <person name="Hugenholtz P."/>
            <person name="Woyke T."/>
            <person name="Wu D."/>
            <person name="Spring S."/>
            <person name="Schroeder M."/>
            <person name="Brambilla E."/>
            <person name="Klenk H.-P."/>
            <person name="Eisen J.A."/>
        </authorList>
    </citation>
    <scope>NUCLEOTIDE SEQUENCE [LARGE SCALE GENOMIC DNA]</scope>
    <source>
        <strain evidence="2">ATCC 49306 / DSM 6799 / DCB-1</strain>
    </source>
</reference>
<dbReference type="HOGENOM" id="CLU_159338_3_0_7"/>
<dbReference type="STRING" id="706587.Desti_2391"/>
<proteinExistence type="predicted"/>
<evidence type="ECO:0000313" key="1">
    <source>
        <dbReference type="EMBL" id="AFM25075.1"/>
    </source>
</evidence>
<dbReference type="AlphaFoldDB" id="I4C684"/>
<gene>
    <name evidence="1" type="ordered locus">Desti_2391</name>
</gene>
<dbReference type="KEGG" id="dti:Desti_2391"/>